<comment type="caution">
    <text evidence="2">The sequence shown here is derived from an EMBL/GenBank/DDBJ whole genome shotgun (WGS) entry which is preliminary data.</text>
</comment>
<dbReference type="Proteomes" id="UP000789901">
    <property type="component" value="Unassembled WGS sequence"/>
</dbReference>
<evidence type="ECO:0000256" key="1">
    <source>
        <dbReference type="SAM" id="Coils"/>
    </source>
</evidence>
<feature type="coiled-coil region" evidence="1">
    <location>
        <begin position="56"/>
        <end position="111"/>
    </location>
</feature>
<gene>
    <name evidence="2" type="ORF">GMARGA_LOCUS18332</name>
</gene>
<evidence type="ECO:0000313" key="3">
    <source>
        <dbReference type="Proteomes" id="UP000789901"/>
    </source>
</evidence>
<keyword evidence="3" id="KW-1185">Reference proteome</keyword>
<proteinExistence type="predicted"/>
<accession>A0ABN7VHJ4</accession>
<reference evidence="2 3" key="1">
    <citation type="submission" date="2021-06" db="EMBL/GenBank/DDBJ databases">
        <authorList>
            <person name="Kallberg Y."/>
            <person name="Tangrot J."/>
            <person name="Rosling A."/>
        </authorList>
    </citation>
    <scope>NUCLEOTIDE SEQUENCE [LARGE SCALE GENOMIC DNA]</scope>
    <source>
        <strain evidence="2 3">120-4 pot B 10/14</strain>
    </source>
</reference>
<protein>
    <submittedName>
        <fullName evidence="2">26213_t:CDS:1</fullName>
    </submittedName>
</protein>
<sequence length="174" mass="20152">MPPRRSSWLNALHPSSWISFNSPFAPGTYRFRLEPSNNTTDSQLGFENGLFNLCVIRNLQNENSHLQTENSHFQTENFRLQNENSRIQNKNILLKDENSRLQNENSSLKNENIPQNQLSTHEDFQLHFNIHLPSEADLPDLVVNSSNLSLSPKYSNPDFDSDYAAYFSFNDIYV</sequence>
<keyword evidence="1" id="KW-0175">Coiled coil</keyword>
<dbReference type="EMBL" id="CAJVQB010014558">
    <property type="protein sequence ID" value="CAG8769189.1"/>
    <property type="molecule type" value="Genomic_DNA"/>
</dbReference>
<name>A0ABN7VHJ4_GIGMA</name>
<organism evidence="2 3">
    <name type="scientific">Gigaspora margarita</name>
    <dbReference type="NCBI Taxonomy" id="4874"/>
    <lineage>
        <taxon>Eukaryota</taxon>
        <taxon>Fungi</taxon>
        <taxon>Fungi incertae sedis</taxon>
        <taxon>Mucoromycota</taxon>
        <taxon>Glomeromycotina</taxon>
        <taxon>Glomeromycetes</taxon>
        <taxon>Diversisporales</taxon>
        <taxon>Gigasporaceae</taxon>
        <taxon>Gigaspora</taxon>
    </lineage>
</organism>
<evidence type="ECO:0000313" key="2">
    <source>
        <dbReference type="EMBL" id="CAG8769189.1"/>
    </source>
</evidence>